<dbReference type="OrthoDB" id="3934656at2759"/>
<evidence type="ECO:0000256" key="5">
    <source>
        <dbReference type="PIRSR" id="PIRSR602401-1"/>
    </source>
</evidence>
<feature type="binding site" description="axial binding residue" evidence="5">
    <location>
        <position position="447"/>
    </location>
    <ligand>
        <name>heme</name>
        <dbReference type="ChEBI" id="CHEBI:30413"/>
    </ligand>
    <ligandPart>
        <name>Fe</name>
        <dbReference type="ChEBI" id="CHEBI:18248"/>
    </ligandPart>
</feature>
<feature type="transmembrane region" description="Helical" evidence="7">
    <location>
        <begin position="14"/>
        <end position="32"/>
    </location>
</feature>
<keyword evidence="5 6" id="KW-0349">Heme</keyword>
<name>A0A2T2N2T5_CORCC</name>
<evidence type="ECO:0000256" key="1">
    <source>
        <dbReference type="ARBA" id="ARBA00001971"/>
    </source>
</evidence>
<keyword evidence="7" id="KW-1133">Transmembrane helix</keyword>
<evidence type="ECO:0000256" key="4">
    <source>
        <dbReference type="ARBA" id="ARBA00023004"/>
    </source>
</evidence>
<dbReference type="InterPro" id="IPR050121">
    <property type="entry name" value="Cytochrome_P450_monoxygenase"/>
</dbReference>
<protein>
    <submittedName>
        <fullName evidence="8">Cytochrome P450 family protein</fullName>
    </submittedName>
</protein>
<evidence type="ECO:0000313" key="9">
    <source>
        <dbReference type="Proteomes" id="UP000240883"/>
    </source>
</evidence>
<dbReference type="InterPro" id="IPR036396">
    <property type="entry name" value="Cyt_P450_sf"/>
</dbReference>
<dbReference type="SUPFAM" id="SSF48264">
    <property type="entry name" value="Cytochrome P450"/>
    <property type="match status" value="1"/>
</dbReference>
<dbReference type="PANTHER" id="PTHR24305">
    <property type="entry name" value="CYTOCHROME P450"/>
    <property type="match status" value="1"/>
</dbReference>
<comment type="cofactor">
    <cofactor evidence="1 5">
        <name>heme</name>
        <dbReference type="ChEBI" id="CHEBI:30413"/>
    </cofactor>
</comment>
<gene>
    <name evidence="8" type="ORF">BS50DRAFT_223100</name>
</gene>
<organism evidence="8 9">
    <name type="scientific">Corynespora cassiicola Philippines</name>
    <dbReference type="NCBI Taxonomy" id="1448308"/>
    <lineage>
        <taxon>Eukaryota</taxon>
        <taxon>Fungi</taxon>
        <taxon>Dikarya</taxon>
        <taxon>Ascomycota</taxon>
        <taxon>Pezizomycotina</taxon>
        <taxon>Dothideomycetes</taxon>
        <taxon>Pleosporomycetidae</taxon>
        <taxon>Pleosporales</taxon>
        <taxon>Corynesporascaceae</taxon>
        <taxon>Corynespora</taxon>
    </lineage>
</organism>
<evidence type="ECO:0000256" key="3">
    <source>
        <dbReference type="ARBA" id="ARBA00022723"/>
    </source>
</evidence>
<keyword evidence="9" id="KW-1185">Reference proteome</keyword>
<evidence type="ECO:0000256" key="6">
    <source>
        <dbReference type="RuleBase" id="RU000461"/>
    </source>
</evidence>
<dbReference type="EMBL" id="KZ678153">
    <property type="protein sequence ID" value="PSN59714.1"/>
    <property type="molecule type" value="Genomic_DNA"/>
</dbReference>
<reference evidence="8 9" key="1">
    <citation type="journal article" date="2018" name="Front. Microbiol.">
        <title>Genome-Wide Analysis of Corynespora cassiicola Leaf Fall Disease Putative Effectors.</title>
        <authorList>
            <person name="Lopez D."/>
            <person name="Ribeiro S."/>
            <person name="Label P."/>
            <person name="Fumanal B."/>
            <person name="Venisse J.S."/>
            <person name="Kohler A."/>
            <person name="de Oliveira R.R."/>
            <person name="Labutti K."/>
            <person name="Lipzen A."/>
            <person name="Lail K."/>
            <person name="Bauer D."/>
            <person name="Ohm R.A."/>
            <person name="Barry K.W."/>
            <person name="Spatafora J."/>
            <person name="Grigoriev I.V."/>
            <person name="Martin F.M."/>
            <person name="Pujade-Renaud V."/>
        </authorList>
    </citation>
    <scope>NUCLEOTIDE SEQUENCE [LARGE SCALE GENOMIC DNA]</scope>
    <source>
        <strain evidence="8 9">Philippines</strain>
    </source>
</reference>
<dbReference type="PRINTS" id="PR00463">
    <property type="entry name" value="EP450I"/>
</dbReference>
<keyword evidence="6" id="KW-0503">Monooxygenase</keyword>
<proteinExistence type="inferred from homology"/>
<dbReference type="PANTHER" id="PTHR24305:SF232">
    <property type="entry name" value="P450, PUTATIVE (EUROFUNG)-RELATED"/>
    <property type="match status" value="1"/>
</dbReference>
<evidence type="ECO:0000313" key="8">
    <source>
        <dbReference type="EMBL" id="PSN59714.1"/>
    </source>
</evidence>
<dbReference type="Proteomes" id="UP000240883">
    <property type="component" value="Unassembled WGS sequence"/>
</dbReference>
<dbReference type="InterPro" id="IPR001128">
    <property type="entry name" value="Cyt_P450"/>
</dbReference>
<dbReference type="Gene3D" id="1.10.630.10">
    <property type="entry name" value="Cytochrome P450"/>
    <property type="match status" value="1"/>
</dbReference>
<dbReference type="CDD" id="cd11060">
    <property type="entry name" value="CYP57A1-like"/>
    <property type="match status" value="1"/>
</dbReference>
<dbReference type="GO" id="GO:0004497">
    <property type="term" value="F:monooxygenase activity"/>
    <property type="evidence" value="ECO:0007669"/>
    <property type="project" value="UniProtKB-KW"/>
</dbReference>
<dbReference type="PRINTS" id="PR00385">
    <property type="entry name" value="P450"/>
</dbReference>
<dbReference type="InterPro" id="IPR002401">
    <property type="entry name" value="Cyt_P450_E_grp-I"/>
</dbReference>
<dbReference type="Pfam" id="PF00067">
    <property type="entry name" value="p450"/>
    <property type="match status" value="1"/>
</dbReference>
<sequence length="504" mass="56315">MSSTSIPVALHTVLHQYLYLIPLIIPTIYIVYQRRFSPLAQFPGPFLASLTKLWLVYKIRQGQYHRLIQTLHAQYGPVVRIGPDELSIADPEAVKQIYSSGSRFQKSYWYSVIQGKRKFDLFAGRDEKIHGHHRKMVARAFALDTLRDLEPYVDKCIGVLMEKVDGMAGSSIDMGKWVQLFAFDVIGEITWSTSFSYLLNGTSSGTFATIRSIASCGAWLGHIPLLYTLHEFLKPLIGTHLAIAARHGSLRAFALRETQARARNPDARPDMVSRMLATHAQRPDEFSYDDVVSQATSNINAGSDTTAVALRAVLFQLLTHGAAMERLVCEIDAARADGRLEDPPSYDQAARLEYLQAVLYEGLRVCPSVGLNLPRVVPEGGMRVRGKYVPAGYVVGANAWAVHLDEGVYGEDAGEFRPERWIEGKSEGVKGEMMRNFLTFGGGSRACLGRNIAWMEMSKLIPALLMRYDIELVDPSLWRETCLLFVHQTGLHVRMKPRKNLGAA</sequence>
<comment type="similarity">
    <text evidence="2 6">Belongs to the cytochrome P450 family.</text>
</comment>
<keyword evidence="7" id="KW-0812">Transmembrane</keyword>
<dbReference type="STRING" id="1448308.A0A2T2N2T5"/>
<dbReference type="InterPro" id="IPR017972">
    <property type="entry name" value="Cyt_P450_CS"/>
</dbReference>
<dbReference type="PROSITE" id="PS00086">
    <property type="entry name" value="CYTOCHROME_P450"/>
    <property type="match status" value="1"/>
</dbReference>
<evidence type="ECO:0000256" key="7">
    <source>
        <dbReference type="SAM" id="Phobius"/>
    </source>
</evidence>
<dbReference type="AlphaFoldDB" id="A0A2T2N2T5"/>
<keyword evidence="6" id="KW-0560">Oxidoreductase</keyword>
<accession>A0A2T2N2T5</accession>
<keyword evidence="3 5" id="KW-0479">Metal-binding</keyword>
<evidence type="ECO:0000256" key="2">
    <source>
        <dbReference type="ARBA" id="ARBA00010617"/>
    </source>
</evidence>
<keyword evidence="7" id="KW-0472">Membrane</keyword>
<keyword evidence="4 5" id="KW-0408">Iron</keyword>
<dbReference type="GO" id="GO:0020037">
    <property type="term" value="F:heme binding"/>
    <property type="evidence" value="ECO:0007669"/>
    <property type="project" value="InterPro"/>
</dbReference>
<dbReference type="GO" id="GO:0016705">
    <property type="term" value="F:oxidoreductase activity, acting on paired donors, with incorporation or reduction of molecular oxygen"/>
    <property type="evidence" value="ECO:0007669"/>
    <property type="project" value="InterPro"/>
</dbReference>
<dbReference type="GO" id="GO:0005506">
    <property type="term" value="F:iron ion binding"/>
    <property type="evidence" value="ECO:0007669"/>
    <property type="project" value="InterPro"/>
</dbReference>